<dbReference type="Proteomes" id="UP000655868">
    <property type="component" value="Unassembled WGS sequence"/>
</dbReference>
<evidence type="ECO:0000313" key="2">
    <source>
        <dbReference type="EMBL" id="MBJ8341665.1"/>
    </source>
</evidence>
<keyword evidence="1" id="KW-0812">Transmembrane</keyword>
<evidence type="ECO:0000313" key="3">
    <source>
        <dbReference type="Proteomes" id="UP000655868"/>
    </source>
</evidence>
<comment type="caution">
    <text evidence="2">The sequence shown here is derived from an EMBL/GenBank/DDBJ whole genome shotgun (WGS) entry which is preliminary data.</text>
</comment>
<name>A0A934NUS5_9NOCA</name>
<accession>A0A934NUS5</accession>
<reference evidence="2" key="1">
    <citation type="submission" date="2020-12" db="EMBL/GenBank/DDBJ databases">
        <title>Antrihabitans popcorni sp. nov. and Antrihabitans auranticaus sp. nov., isolated from a larva cave.</title>
        <authorList>
            <person name="Lee S.D."/>
            <person name="Kim I.S."/>
        </authorList>
    </citation>
    <scope>NUCLEOTIDE SEQUENCE</scope>
    <source>
        <strain evidence="2">YC3-6</strain>
    </source>
</reference>
<dbReference type="EMBL" id="JAEMNV010000008">
    <property type="protein sequence ID" value="MBJ8341665.1"/>
    <property type="molecule type" value="Genomic_DNA"/>
</dbReference>
<keyword evidence="1" id="KW-0472">Membrane</keyword>
<evidence type="ECO:0000256" key="1">
    <source>
        <dbReference type="SAM" id="Phobius"/>
    </source>
</evidence>
<gene>
    <name evidence="2" type="ORF">JGU71_22530</name>
</gene>
<sequence>MTSQNADPQTPVKTGKPTWLKRTIAIAIAAVVLVIMYFILAAFIPRWWGIRIGEAADGTFTRGIGLGLLLGVVCTVAPLLLFLLAGLSWKKRGGKFVAAIAAVIALIIAIPNLMTLSIVVGSGDGAHSGARSLDTEAPGFRGGTLVGAIIGVLVFVLVAFLVVQFKRRGKQLRKAKAMQQIDRAQQTIDQPHV</sequence>
<dbReference type="RefSeq" id="WP_199706759.1">
    <property type="nucleotide sequence ID" value="NZ_JAEMNV010000008.1"/>
</dbReference>
<keyword evidence="3" id="KW-1185">Reference proteome</keyword>
<feature type="transmembrane region" description="Helical" evidence="1">
    <location>
        <begin position="23"/>
        <end position="44"/>
    </location>
</feature>
<feature type="transmembrane region" description="Helical" evidence="1">
    <location>
        <begin position="64"/>
        <end position="84"/>
    </location>
</feature>
<proteinExistence type="predicted"/>
<feature type="transmembrane region" description="Helical" evidence="1">
    <location>
        <begin position="140"/>
        <end position="163"/>
    </location>
</feature>
<keyword evidence="1" id="KW-1133">Transmembrane helix</keyword>
<dbReference type="AlphaFoldDB" id="A0A934NUS5"/>
<protein>
    <submittedName>
        <fullName evidence="2">Permease</fullName>
    </submittedName>
</protein>
<feature type="transmembrane region" description="Helical" evidence="1">
    <location>
        <begin position="96"/>
        <end position="120"/>
    </location>
</feature>
<organism evidence="2 3">
    <name type="scientific">Antrihabitans stalagmiti</name>
    <dbReference type="NCBI Taxonomy" id="2799499"/>
    <lineage>
        <taxon>Bacteria</taxon>
        <taxon>Bacillati</taxon>
        <taxon>Actinomycetota</taxon>
        <taxon>Actinomycetes</taxon>
        <taxon>Mycobacteriales</taxon>
        <taxon>Nocardiaceae</taxon>
        <taxon>Antrihabitans</taxon>
    </lineage>
</organism>